<dbReference type="FunFam" id="3.40.50.150:FF:000010">
    <property type="entry name" value="Protein-L-isoaspartate O-methyltransferase"/>
    <property type="match status" value="1"/>
</dbReference>
<comment type="similarity">
    <text evidence="2 7">Belongs to the methyltransferase superfamily. L-isoaspartyl/D-aspartyl protein methyltransferase family.</text>
</comment>
<reference evidence="8 9" key="1">
    <citation type="journal article" date="2016" name="Nat. Commun.">
        <title>Thousands of microbial genomes shed light on interconnected biogeochemical processes in an aquifer system.</title>
        <authorList>
            <person name="Anantharaman K."/>
            <person name="Brown C.T."/>
            <person name="Hug L.A."/>
            <person name="Sharon I."/>
            <person name="Castelle C.J."/>
            <person name="Probst A.J."/>
            <person name="Thomas B.C."/>
            <person name="Singh A."/>
            <person name="Wilkins M.J."/>
            <person name="Karaoz U."/>
            <person name="Brodie E.L."/>
            <person name="Williams K.H."/>
            <person name="Hubbard S.S."/>
            <person name="Banfield J.F."/>
        </authorList>
    </citation>
    <scope>NUCLEOTIDE SEQUENCE [LARGE SCALE GENOMIC DNA]</scope>
</reference>
<accession>A0A1F4U702</accession>
<dbReference type="HAMAP" id="MF_00090">
    <property type="entry name" value="PIMT"/>
    <property type="match status" value="1"/>
</dbReference>
<dbReference type="SUPFAM" id="SSF53335">
    <property type="entry name" value="S-adenosyl-L-methionine-dependent methyltransferases"/>
    <property type="match status" value="1"/>
</dbReference>
<dbReference type="GO" id="GO:0032259">
    <property type="term" value="P:methylation"/>
    <property type="evidence" value="ECO:0007669"/>
    <property type="project" value="UniProtKB-KW"/>
</dbReference>
<dbReference type="GO" id="GO:0030091">
    <property type="term" value="P:protein repair"/>
    <property type="evidence" value="ECO:0007669"/>
    <property type="project" value="UniProtKB-UniRule"/>
</dbReference>
<gene>
    <name evidence="7" type="primary">pcm</name>
    <name evidence="8" type="ORF">A2438_00345</name>
</gene>
<dbReference type="EC" id="2.1.1.77" evidence="7"/>
<dbReference type="InterPro" id="IPR029063">
    <property type="entry name" value="SAM-dependent_MTases_sf"/>
</dbReference>
<organism evidence="8 9">
    <name type="scientific">candidate division WOR-1 bacterium RIFOXYC2_FULL_46_14</name>
    <dbReference type="NCBI Taxonomy" id="1802587"/>
    <lineage>
        <taxon>Bacteria</taxon>
        <taxon>Bacillati</taxon>
        <taxon>Saganbacteria</taxon>
    </lineage>
</organism>
<dbReference type="Pfam" id="PF01135">
    <property type="entry name" value="PCMT"/>
    <property type="match status" value="1"/>
</dbReference>
<comment type="subcellular location">
    <subcellularLocation>
        <location evidence="1 7">Cytoplasm</location>
    </subcellularLocation>
</comment>
<dbReference type="Gene3D" id="3.40.50.150">
    <property type="entry name" value="Vaccinia Virus protein VP39"/>
    <property type="match status" value="1"/>
</dbReference>
<keyword evidence="6 7" id="KW-0949">S-adenosyl-L-methionine</keyword>
<comment type="function">
    <text evidence="7">Catalyzes the methyl esterification of L-isoaspartyl residues in peptides and proteins that result from spontaneous decomposition of normal L-aspartyl and L-asparaginyl residues. It plays a role in the repair and/or degradation of damaged proteins.</text>
</comment>
<dbReference type="GO" id="GO:0005737">
    <property type="term" value="C:cytoplasm"/>
    <property type="evidence" value="ECO:0007669"/>
    <property type="project" value="UniProtKB-SubCell"/>
</dbReference>
<comment type="catalytic activity">
    <reaction evidence="7">
        <text>[protein]-L-isoaspartate + S-adenosyl-L-methionine = [protein]-L-isoaspartate alpha-methyl ester + S-adenosyl-L-homocysteine</text>
        <dbReference type="Rhea" id="RHEA:12705"/>
        <dbReference type="Rhea" id="RHEA-COMP:12143"/>
        <dbReference type="Rhea" id="RHEA-COMP:12144"/>
        <dbReference type="ChEBI" id="CHEBI:57856"/>
        <dbReference type="ChEBI" id="CHEBI:59789"/>
        <dbReference type="ChEBI" id="CHEBI:90596"/>
        <dbReference type="ChEBI" id="CHEBI:90598"/>
        <dbReference type="EC" id="2.1.1.77"/>
    </reaction>
</comment>
<protein>
    <recommendedName>
        <fullName evidence="7">Protein-L-isoaspartate O-methyltransferase</fullName>
        <ecNumber evidence="7">2.1.1.77</ecNumber>
    </recommendedName>
    <alternativeName>
        <fullName evidence="7">L-isoaspartyl protein carboxyl methyltransferase</fullName>
    </alternativeName>
    <alternativeName>
        <fullName evidence="7">Protein L-isoaspartyl methyltransferase</fullName>
    </alternativeName>
    <alternativeName>
        <fullName evidence="7">Protein-beta-aspartate methyltransferase</fullName>
        <shortName evidence="7">PIMT</shortName>
    </alternativeName>
</protein>
<keyword evidence="5 7" id="KW-0808">Transferase</keyword>
<dbReference type="PANTHER" id="PTHR11579">
    <property type="entry name" value="PROTEIN-L-ISOASPARTATE O-METHYLTRANSFERASE"/>
    <property type="match status" value="1"/>
</dbReference>
<evidence type="ECO:0000256" key="6">
    <source>
        <dbReference type="ARBA" id="ARBA00022691"/>
    </source>
</evidence>
<sequence length="203" mass="22383">MVEGQLEARGIKNRDVLNAFLKIPREDFVPEEYKPDAYYDGALPIGEGQTISQPYMVALMTELLEPKKHGRVLEIGTGSGYQAAILSLLYKNVITMERIPSLARQSGEKFKKMGYRNITTVSGDGALGYPDEAPYDGIIVTAAAPDIPPPLTEQLKDGGRLVIPVGDRWVQTLKVVEKRGSKLNIEDSIQCVFVPLVGRFGFE</sequence>
<evidence type="ECO:0000256" key="4">
    <source>
        <dbReference type="ARBA" id="ARBA00022603"/>
    </source>
</evidence>
<dbReference type="PANTHER" id="PTHR11579:SF0">
    <property type="entry name" value="PROTEIN-L-ISOASPARTATE(D-ASPARTATE) O-METHYLTRANSFERASE"/>
    <property type="match status" value="1"/>
</dbReference>
<evidence type="ECO:0000256" key="3">
    <source>
        <dbReference type="ARBA" id="ARBA00022490"/>
    </source>
</evidence>
<dbReference type="NCBIfam" id="TIGR00080">
    <property type="entry name" value="pimt"/>
    <property type="match status" value="1"/>
</dbReference>
<name>A0A1F4U702_UNCSA</name>
<dbReference type="Proteomes" id="UP000179242">
    <property type="component" value="Unassembled WGS sequence"/>
</dbReference>
<feature type="active site" evidence="7">
    <location>
        <position position="52"/>
    </location>
</feature>
<dbReference type="NCBIfam" id="NF001453">
    <property type="entry name" value="PRK00312.1"/>
    <property type="match status" value="1"/>
</dbReference>
<evidence type="ECO:0000256" key="5">
    <source>
        <dbReference type="ARBA" id="ARBA00022679"/>
    </source>
</evidence>
<evidence type="ECO:0000313" key="9">
    <source>
        <dbReference type="Proteomes" id="UP000179242"/>
    </source>
</evidence>
<dbReference type="AlphaFoldDB" id="A0A1F4U702"/>
<dbReference type="PROSITE" id="PS01279">
    <property type="entry name" value="PCMT"/>
    <property type="match status" value="1"/>
</dbReference>
<comment type="caution">
    <text evidence="8">The sequence shown here is derived from an EMBL/GenBank/DDBJ whole genome shotgun (WGS) entry which is preliminary data.</text>
</comment>
<evidence type="ECO:0000313" key="8">
    <source>
        <dbReference type="EMBL" id="OGC40738.1"/>
    </source>
</evidence>
<keyword evidence="3 7" id="KW-0963">Cytoplasm</keyword>
<dbReference type="EMBL" id="MEUJ01000002">
    <property type="protein sequence ID" value="OGC40738.1"/>
    <property type="molecule type" value="Genomic_DNA"/>
</dbReference>
<evidence type="ECO:0000256" key="7">
    <source>
        <dbReference type="HAMAP-Rule" id="MF_00090"/>
    </source>
</evidence>
<keyword evidence="4 7" id="KW-0489">Methyltransferase</keyword>
<dbReference type="GO" id="GO:0004719">
    <property type="term" value="F:protein-L-isoaspartate (D-aspartate) O-methyltransferase activity"/>
    <property type="evidence" value="ECO:0007669"/>
    <property type="project" value="UniProtKB-UniRule"/>
</dbReference>
<evidence type="ECO:0000256" key="2">
    <source>
        <dbReference type="ARBA" id="ARBA00005369"/>
    </source>
</evidence>
<evidence type="ECO:0000256" key="1">
    <source>
        <dbReference type="ARBA" id="ARBA00004496"/>
    </source>
</evidence>
<dbReference type="CDD" id="cd02440">
    <property type="entry name" value="AdoMet_MTases"/>
    <property type="match status" value="1"/>
</dbReference>
<proteinExistence type="inferred from homology"/>
<dbReference type="InterPro" id="IPR000682">
    <property type="entry name" value="PCMT"/>
</dbReference>